<dbReference type="Proteomes" id="UP000248627">
    <property type="component" value="Unassembled WGS sequence"/>
</dbReference>
<dbReference type="OrthoDB" id="4549550at2"/>
<protein>
    <submittedName>
        <fullName evidence="1">Uncharacterized protein</fullName>
    </submittedName>
</protein>
<organism evidence="1 2">
    <name type="scientific">Micromonospora endophytica</name>
    <dbReference type="NCBI Taxonomy" id="515350"/>
    <lineage>
        <taxon>Bacteria</taxon>
        <taxon>Bacillati</taxon>
        <taxon>Actinomycetota</taxon>
        <taxon>Actinomycetes</taxon>
        <taxon>Micromonosporales</taxon>
        <taxon>Micromonosporaceae</taxon>
        <taxon>Micromonospora</taxon>
    </lineage>
</organism>
<evidence type="ECO:0000313" key="2">
    <source>
        <dbReference type="Proteomes" id="UP000248627"/>
    </source>
</evidence>
<dbReference type="RefSeq" id="WP_111245376.1">
    <property type="nucleotide sequence ID" value="NZ_AP023358.1"/>
</dbReference>
<comment type="caution">
    <text evidence="1">The sequence shown here is derived from an EMBL/GenBank/DDBJ whole genome shotgun (WGS) entry which is preliminary data.</text>
</comment>
<accession>A0A2W2BXD2</accession>
<name>A0A2W2BXD2_9ACTN</name>
<evidence type="ECO:0000313" key="1">
    <source>
        <dbReference type="EMBL" id="PZF90260.1"/>
    </source>
</evidence>
<proteinExistence type="predicted"/>
<sequence>MGNGSVALRRPEVPTMGSGPADPRVVAGYDDRSAWRRDTLSEDGIGWIGAHGGAGASTLTRLLGGTDIGCRWPDPALAEPAQVMVVGRTNLDGLRAVSRALHAMRDGRHPAGMRLLGVVLIADAPGGLPAPLLGRIRLLRSIAPVHRLPWIPSYRVGEQPKRPPRQLSRLAAVVGPQVERRRQP</sequence>
<dbReference type="EMBL" id="POTX01000196">
    <property type="protein sequence ID" value="PZF90260.1"/>
    <property type="molecule type" value="Genomic_DNA"/>
</dbReference>
<keyword evidence="2" id="KW-1185">Reference proteome</keyword>
<reference evidence="1 2" key="1">
    <citation type="submission" date="2018-01" db="EMBL/GenBank/DDBJ databases">
        <title>Draft genome sequence of Jishengella endophytica.</title>
        <authorList>
            <person name="Sahin N."/>
            <person name="Ay H."/>
            <person name="Saygin H."/>
        </authorList>
    </citation>
    <scope>NUCLEOTIDE SEQUENCE [LARGE SCALE GENOMIC DNA]</scope>
    <source>
        <strain evidence="1 2">DSM 45430</strain>
    </source>
</reference>
<dbReference type="AlphaFoldDB" id="A0A2W2BXD2"/>
<gene>
    <name evidence="1" type="ORF">C1I93_22970</name>
</gene>